<keyword evidence="2" id="KW-0560">Oxidoreductase</keyword>
<dbReference type="RefSeq" id="WP_099646628.1">
    <property type="nucleotide sequence ID" value="NZ_KZ319292.1"/>
</dbReference>
<feature type="domain" description="ABM" evidence="1">
    <location>
        <begin position="2"/>
        <end position="94"/>
    </location>
</feature>
<dbReference type="Pfam" id="PF03992">
    <property type="entry name" value="ABM"/>
    <property type="match status" value="1"/>
</dbReference>
<gene>
    <name evidence="2" type="ORF">CJ305_12550</name>
</gene>
<name>A0A2G1VQI1_9FLAO</name>
<proteinExistence type="predicted"/>
<dbReference type="OrthoDB" id="1120859at2"/>
<evidence type="ECO:0000259" key="1">
    <source>
        <dbReference type="PROSITE" id="PS51725"/>
    </source>
</evidence>
<reference evidence="2 3" key="1">
    <citation type="submission" date="2017-08" db="EMBL/GenBank/DDBJ databases">
        <title>The whole genome shortgun sequences of strain Leeuwenhoekiella nanhaiensis G18 from the South China Sea.</title>
        <authorList>
            <person name="Liu Q."/>
        </authorList>
    </citation>
    <scope>NUCLEOTIDE SEQUENCE [LARGE SCALE GENOMIC DNA]</scope>
    <source>
        <strain evidence="2 3">G18</strain>
    </source>
</reference>
<dbReference type="InterPro" id="IPR007138">
    <property type="entry name" value="ABM_dom"/>
</dbReference>
<dbReference type="SUPFAM" id="SSF54909">
    <property type="entry name" value="Dimeric alpha+beta barrel"/>
    <property type="match status" value="1"/>
</dbReference>
<evidence type="ECO:0000313" key="2">
    <source>
        <dbReference type="EMBL" id="PHQ29013.1"/>
    </source>
</evidence>
<dbReference type="Proteomes" id="UP000229433">
    <property type="component" value="Unassembled WGS sequence"/>
</dbReference>
<dbReference type="Gene3D" id="3.30.70.100">
    <property type="match status" value="1"/>
</dbReference>
<dbReference type="GO" id="GO:0004497">
    <property type="term" value="F:monooxygenase activity"/>
    <property type="evidence" value="ECO:0007669"/>
    <property type="project" value="UniProtKB-KW"/>
</dbReference>
<evidence type="ECO:0000313" key="3">
    <source>
        <dbReference type="Proteomes" id="UP000229433"/>
    </source>
</evidence>
<keyword evidence="2" id="KW-0503">Monooxygenase</keyword>
<comment type="caution">
    <text evidence="2">The sequence shown here is derived from an EMBL/GenBank/DDBJ whole genome shotgun (WGS) entry which is preliminary data.</text>
</comment>
<sequence length="103" mass="12109">MIIRIVKLTLRTEEVDTFLKLFAAAKQTIRSTEGCEHLELLRDNSNPNIFFTHSHWQNTEALDNYRNSDFFRKTWSETKALFQEKAAAWSLEKFVNLPESTLD</sequence>
<dbReference type="AlphaFoldDB" id="A0A2G1VQI1"/>
<keyword evidence="3" id="KW-1185">Reference proteome</keyword>
<dbReference type="EMBL" id="NQXA01000010">
    <property type="protein sequence ID" value="PHQ29013.1"/>
    <property type="molecule type" value="Genomic_DNA"/>
</dbReference>
<protein>
    <submittedName>
        <fullName evidence="2">Antibiotic biosynthesis monooxygenase</fullName>
    </submittedName>
</protein>
<accession>A0A2G1VQI1</accession>
<dbReference type="InterPro" id="IPR011008">
    <property type="entry name" value="Dimeric_a/b-barrel"/>
</dbReference>
<dbReference type="PROSITE" id="PS51725">
    <property type="entry name" value="ABM"/>
    <property type="match status" value="1"/>
</dbReference>
<organism evidence="2 3">
    <name type="scientific">Leeuwenhoekiella nanhaiensis</name>
    <dbReference type="NCBI Taxonomy" id="1655491"/>
    <lineage>
        <taxon>Bacteria</taxon>
        <taxon>Pseudomonadati</taxon>
        <taxon>Bacteroidota</taxon>
        <taxon>Flavobacteriia</taxon>
        <taxon>Flavobacteriales</taxon>
        <taxon>Flavobacteriaceae</taxon>
        <taxon>Leeuwenhoekiella</taxon>
    </lineage>
</organism>